<dbReference type="AlphaFoldDB" id="A0A854WFK3"/>
<accession>A0A854WFK3</accession>
<sequence length="185" mass="20981">MDHKVITEHKNKIADIEAYIADLKQSKESLVNSLNNTKNDAKNFLKNQEISFKTKGIDNEIERAQSELSDLLISKDLFDKIEKQLIDFRKAHVQDSKDINSQIVAKVDEIKALKFELRKLANSLTSEMNKLINESSEYLPETIKTNLGEFNSHRILSDIAIGAQSIGGYNHPLIETVNVSELLKN</sequence>
<evidence type="ECO:0000256" key="1">
    <source>
        <dbReference type="SAM" id="Coils"/>
    </source>
</evidence>
<evidence type="ECO:0000313" key="3">
    <source>
        <dbReference type="Proteomes" id="UP000217465"/>
    </source>
</evidence>
<reference evidence="2 3" key="1">
    <citation type="submission" date="2016-06" db="EMBL/GenBank/DDBJ databases">
        <authorList>
            <person name="Haines A.N."/>
            <person name="Council K.R."/>
        </authorList>
    </citation>
    <scope>NUCLEOTIDE SEQUENCE [LARGE SCALE GENOMIC DNA]</scope>
    <source>
        <strain evidence="2 3">SP158-29</strain>
    </source>
</reference>
<feature type="coiled-coil region" evidence="1">
    <location>
        <begin position="6"/>
        <end position="40"/>
    </location>
</feature>
<evidence type="ECO:0000313" key="2">
    <source>
        <dbReference type="EMBL" id="PCH13826.1"/>
    </source>
</evidence>
<dbReference type="Proteomes" id="UP000217465">
    <property type="component" value="Unassembled WGS sequence"/>
</dbReference>
<dbReference type="EMBL" id="NSGR01000004">
    <property type="protein sequence ID" value="PCH13826.1"/>
    <property type="molecule type" value="Genomic_DNA"/>
</dbReference>
<proteinExistence type="predicted"/>
<comment type="caution">
    <text evidence="2">The sequence shown here is derived from an EMBL/GenBank/DDBJ whole genome shotgun (WGS) entry which is preliminary data.</text>
</comment>
<keyword evidence="1" id="KW-0175">Coiled coil</keyword>
<name>A0A854WFK3_9STRE</name>
<gene>
    <name evidence="2" type="ORF">A9Y57_00460</name>
</gene>
<organism evidence="2 3">
    <name type="scientific">Streptococcus parauberis</name>
    <dbReference type="NCBI Taxonomy" id="1348"/>
    <lineage>
        <taxon>Bacteria</taxon>
        <taxon>Bacillati</taxon>
        <taxon>Bacillota</taxon>
        <taxon>Bacilli</taxon>
        <taxon>Lactobacillales</taxon>
        <taxon>Streptococcaceae</taxon>
        <taxon>Streptococcus</taxon>
    </lineage>
</organism>
<protein>
    <submittedName>
        <fullName evidence="2">Uncharacterized protein</fullName>
    </submittedName>
</protein>
<dbReference type="RefSeq" id="WP_096633361.1">
    <property type="nucleotide sequence ID" value="NZ_NSGR01000004.1"/>
</dbReference>